<protein>
    <submittedName>
        <fullName evidence="2">Uncharacterized protein</fullName>
    </submittedName>
</protein>
<name>A0A151MDD8_ALLMI</name>
<evidence type="ECO:0000256" key="1">
    <source>
        <dbReference type="SAM" id="MobiDB-lite"/>
    </source>
</evidence>
<comment type="caution">
    <text evidence="2">The sequence shown here is derived from an EMBL/GenBank/DDBJ whole genome shotgun (WGS) entry which is preliminary data.</text>
</comment>
<dbReference type="EMBL" id="AKHW03006231">
    <property type="protein sequence ID" value="KYO22542.1"/>
    <property type="molecule type" value="Genomic_DNA"/>
</dbReference>
<reference evidence="2 3" key="1">
    <citation type="journal article" date="2012" name="Genome Biol.">
        <title>Sequencing three crocodilian genomes to illuminate the evolution of archosaurs and amniotes.</title>
        <authorList>
            <person name="St John J.A."/>
            <person name="Braun E.L."/>
            <person name="Isberg S.R."/>
            <person name="Miles L.G."/>
            <person name="Chong A.Y."/>
            <person name="Gongora J."/>
            <person name="Dalzell P."/>
            <person name="Moran C."/>
            <person name="Bed'hom B."/>
            <person name="Abzhanov A."/>
            <person name="Burgess S.C."/>
            <person name="Cooksey A.M."/>
            <person name="Castoe T.A."/>
            <person name="Crawford N.G."/>
            <person name="Densmore L.D."/>
            <person name="Drew J.C."/>
            <person name="Edwards S.V."/>
            <person name="Faircloth B.C."/>
            <person name="Fujita M.K."/>
            <person name="Greenwold M.J."/>
            <person name="Hoffmann F.G."/>
            <person name="Howard J.M."/>
            <person name="Iguchi T."/>
            <person name="Janes D.E."/>
            <person name="Khan S.Y."/>
            <person name="Kohno S."/>
            <person name="de Koning A.J."/>
            <person name="Lance S.L."/>
            <person name="McCarthy F.M."/>
            <person name="McCormack J.E."/>
            <person name="Merchant M.E."/>
            <person name="Peterson D.G."/>
            <person name="Pollock D.D."/>
            <person name="Pourmand N."/>
            <person name="Raney B.J."/>
            <person name="Roessler K.A."/>
            <person name="Sanford J.R."/>
            <person name="Sawyer R.H."/>
            <person name="Schmidt C.J."/>
            <person name="Triplett E.W."/>
            <person name="Tuberville T.D."/>
            <person name="Venegas-Anaya M."/>
            <person name="Howard J.T."/>
            <person name="Jarvis E.D."/>
            <person name="Guillette L.J.Jr."/>
            <person name="Glenn T.C."/>
            <person name="Green R.E."/>
            <person name="Ray D.A."/>
        </authorList>
    </citation>
    <scope>NUCLEOTIDE SEQUENCE [LARGE SCALE GENOMIC DNA]</scope>
    <source>
        <strain evidence="2">KSC_2009_1</strain>
    </source>
</reference>
<sequence length="130" mass="14645">MVGANDTGQGPGELVTGRNSEELQPRPRSSVSATFYSRHDVCCTNELPGKTCESLLQERGTILPFKLILSLALIMSSNCFQQRMRLCAFHNRGRLMQKNSAEISVILSYNDISACWLWKPWQHVTWVGKT</sequence>
<evidence type="ECO:0000313" key="2">
    <source>
        <dbReference type="EMBL" id="KYO22542.1"/>
    </source>
</evidence>
<keyword evidence="3" id="KW-1185">Reference proteome</keyword>
<proteinExistence type="predicted"/>
<gene>
    <name evidence="2" type="ORF">Y1Q_0003089</name>
</gene>
<organism evidence="2 3">
    <name type="scientific">Alligator mississippiensis</name>
    <name type="common">American alligator</name>
    <dbReference type="NCBI Taxonomy" id="8496"/>
    <lineage>
        <taxon>Eukaryota</taxon>
        <taxon>Metazoa</taxon>
        <taxon>Chordata</taxon>
        <taxon>Craniata</taxon>
        <taxon>Vertebrata</taxon>
        <taxon>Euteleostomi</taxon>
        <taxon>Archelosauria</taxon>
        <taxon>Archosauria</taxon>
        <taxon>Crocodylia</taxon>
        <taxon>Alligatoridae</taxon>
        <taxon>Alligatorinae</taxon>
        <taxon>Alligator</taxon>
    </lineage>
</organism>
<evidence type="ECO:0000313" key="3">
    <source>
        <dbReference type="Proteomes" id="UP000050525"/>
    </source>
</evidence>
<dbReference type="Proteomes" id="UP000050525">
    <property type="component" value="Unassembled WGS sequence"/>
</dbReference>
<feature type="region of interest" description="Disordered" evidence="1">
    <location>
        <begin position="1"/>
        <end position="32"/>
    </location>
</feature>
<accession>A0A151MDD8</accession>
<dbReference type="AlphaFoldDB" id="A0A151MDD8"/>